<comment type="caution">
    <text evidence="2">The sequence shown here is derived from an EMBL/GenBank/DDBJ whole genome shotgun (WGS) entry which is preliminary data.</text>
</comment>
<gene>
    <name evidence="2" type="ORF">CSAL01_12356</name>
</gene>
<feature type="region of interest" description="Disordered" evidence="1">
    <location>
        <begin position="156"/>
        <end position="189"/>
    </location>
</feature>
<reference evidence="2 3" key="1">
    <citation type="submission" date="2014-02" db="EMBL/GenBank/DDBJ databases">
        <title>The genome sequence of Colletotrichum salicis CBS 607.94.</title>
        <authorList>
            <person name="Baroncelli R."/>
            <person name="Thon M.R."/>
        </authorList>
    </citation>
    <scope>NUCLEOTIDE SEQUENCE [LARGE SCALE GENOMIC DNA]</scope>
    <source>
        <strain evidence="2 3">CBS 607.94</strain>
    </source>
</reference>
<evidence type="ECO:0000313" key="2">
    <source>
        <dbReference type="EMBL" id="KXH57115.1"/>
    </source>
</evidence>
<feature type="compositionally biased region" description="Polar residues" evidence="1">
    <location>
        <begin position="156"/>
        <end position="168"/>
    </location>
</feature>
<feature type="compositionally biased region" description="Basic and acidic residues" evidence="1">
    <location>
        <begin position="1"/>
        <end position="10"/>
    </location>
</feature>
<accession>A0A135U9R8</accession>
<keyword evidence="3" id="KW-1185">Reference proteome</keyword>
<organism evidence="2 3">
    <name type="scientific">Colletotrichum salicis</name>
    <dbReference type="NCBI Taxonomy" id="1209931"/>
    <lineage>
        <taxon>Eukaryota</taxon>
        <taxon>Fungi</taxon>
        <taxon>Dikarya</taxon>
        <taxon>Ascomycota</taxon>
        <taxon>Pezizomycotina</taxon>
        <taxon>Sordariomycetes</taxon>
        <taxon>Hypocreomycetidae</taxon>
        <taxon>Glomerellales</taxon>
        <taxon>Glomerellaceae</taxon>
        <taxon>Colletotrichum</taxon>
        <taxon>Colletotrichum acutatum species complex</taxon>
    </lineage>
</organism>
<dbReference type="AlphaFoldDB" id="A0A135U9R8"/>
<dbReference type="Proteomes" id="UP000070121">
    <property type="component" value="Unassembled WGS sequence"/>
</dbReference>
<sequence length="189" mass="21123">MTPFCDDRSRIRPSQTSRRHKPRPDGGILTLTNLDWTVDVANNLFLPRIFNPYQYCNTPILASPMLLRRPVRLNFVTCHPEESGSVRQGCPPSPTGDNDFPCSSVACPPVLSVYTTPYLTLRIFFTHYASEQHLCSRSRPMHAKLDYPCQSSDLYSPVSHSTPRSIISTHPPPPPPPPPQSLEASALVN</sequence>
<evidence type="ECO:0000256" key="1">
    <source>
        <dbReference type="SAM" id="MobiDB-lite"/>
    </source>
</evidence>
<name>A0A135U9R8_9PEZI</name>
<feature type="compositionally biased region" description="Pro residues" evidence="1">
    <location>
        <begin position="170"/>
        <end position="180"/>
    </location>
</feature>
<dbReference type="EMBL" id="JFFI01001625">
    <property type="protein sequence ID" value="KXH57115.1"/>
    <property type="molecule type" value="Genomic_DNA"/>
</dbReference>
<feature type="region of interest" description="Disordered" evidence="1">
    <location>
        <begin position="1"/>
        <end position="25"/>
    </location>
</feature>
<protein>
    <submittedName>
        <fullName evidence="2">Uncharacterized protein</fullName>
    </submittedName>
</protein>
<proteinExistence type="predicted"/>
<evidence type="ECO:0000313" key="3">
    <source>
        <dbReference type="Proteomes" id="UP000070121"/>
    </source>
</evidence>